<keyword evidence="4" id="KW-1185">Reference proteome</keyword>
<feature type="compositionally biased region" description="Polar residues" evidence="2">
    <location>
        <begin position="415"/>
        <end position="434"/>
    </location>
</feature>
<dbReference type="Proteomes" id="UP000285146">
    <property type="component" value="Unassembled WGS sequence"/>
</dbReference>
<feature type="compositionally biased region" description="Low complexity" evidence="2">
    <location>
        <begin position="48"/>
        <end position="62"/>
    </location>
</feature>
<feature type="region of interest" description="Disordered" evidence="2">
    <location>
        <begin position="1"/>
        <end position="256"/>
    </location>
</feature>
<evidence type="ECO:0000256" key="1">
    <source>
        <dbReference type="SAM" id="Coils"/>
    </source>
</evidence>
<feature type="compositionally biased region" description="Gly residues" evidence="2">
    <location>
        <begin position="347"/>
        <end position="359"/>
    </location>
</feature>
<reference evidence="3 4" key="1">
    <citation type="submission" date="2015-09" db="EMBL/GenBank/DDBJ databases">
        <title>Host preference determinants of Valsa canker pathogens revealed by comparative genomics.</title>
        <authorList>
            <person name="Yin Z."/>
            <person name="Huang L."/>
        </authorList>
    </citation>
    <scope>NUCLEOTIDE SEQUENCE [LARGE SCALE GENOMIC DNA]</scope>
    <source>
        <strain evidence="3 4">SXYLt</strain>
    </source>
</reference>
<dbReference type="AlphaFoldDB" id="A0A423VJB1"/>
<feature type="compositionally biased region" description="Basic and acidic residues" evidence="2">
    <location>
        <begin position="393"/>
        <end position="402"/>
    </location>
</feature>
<feature type="compositionally biased region" description="Low complexity" evidence="2">
    <location>
        <begin position="232"/>
        <end position="253"/>
    </location>
</feature>
<feature type="compositionally biased region" description="Pro residues" evidence="2">
    <location>
        <begin position="366"/>
        <end position="375"/>
    </location>
</feature>
<dbReference type="InParanoid" id="A0A423VJB1"/>
<dbReference type="STRING" id="1230097.A0A423VJB1"/>
<feature type="compositionally biased region" description="Low complexity" evidence="2">
    <location>
        <begin position="114"/>
        <end position="141"/>
    </location>
</feature>
<sequence>MSSPTKPRVQRQRDQFEQRNSTSPTKIDFDNDSDLLPPPTRYRHHRNSGSGSISSTSTGTGTPDRERGPTTAYPNYYDYSENDPPNLAQNNAMANMAMQVPLQQPQGQGRLVDSSRAQQQQQQPVTTAQLAAAARSAAAAGGNNGRGGSSRPPSYTGSQQHAQRSPEDSAGFPPNKVDLDAARYRQTQQRRPRDPPQQPGAKERPPTNGSSGGVRPGSSGTGNPNFKPAALNTSSNNNNNNNPPNNSSPESPSWLSPTAAANIQRLPTPSLANTVLQPLDAKVTEYGVLMAEAQGEMARLDDEMRQLQERQREAEQRFLESKSRHDEYRRQYQDVERALRGGEPLNNGGGGGMGLGLGPGVRRPDGGPPGGPPPGVGGLGPQQGVHPGQQFDNRGDLDRDRGFPGPGGHRPAMASQRTVSAHSEQPSMMSQESIRTQKKGRFSRIFGV</sequence>
<evidence type="ECO:0000256" key="2">
    <source>
        <dbReference type="SAM" id="MobiDB-lite"/>
    </source>
</evidence>
<accession>A0A423VJB1</accession>
<keyword evidence="1" id="KW-0175">Coiled coil</keyword>
<protein>
    <submittedName>
        <fullName evidence="3">Uncharacterized protein</fullName>
    </submittedName>
</protein>
<feature type="compositionally biased region" description="Low complexity" evidence="2">
    <location>
        <begin position="149"/>
        <end position="158"/>
    </location>
</feature>
<comment type="caution">
    <text evidence="3">The sequence shown here is derived from an EMBL/GenBank/DDBJ whole genome shotgun (WGS) entry which is preliminary data.</text>
</comment>
<proteinExistence type="predicted"/>
<feature type="coiled-coil region" evidence="1">
    <location>
        <begin position="290"/>
        <end position="324"/>
    </location>
</feature>
<dbReference type="OrthoDB" id="5096988at2759"/>
<name>A0A423VJB1_9PEZI</name>
<evidence type="ECO:0000313" key="3">
    <source>
        <dbReference type="EMBL" id="ROV91097.1"/>
    </source>
</evidence>
<feature type="region of interest" description="Disordered" evidence="2">
    <location>
        <begin position="340"/>
        <end position="448"/>
    </location>
</feature>
<dbReference type="EMBL" id="LKEB01000093">
    <property type="protein sequence ID" value="ROV91097.1"/>
    <property type="molecule type" value="Genomic_DNA"/>
</dbReference>
<gene>
    <name evidence="3" type="ORF">VPNG_09926</name>
</gene>
<evidence type="ECO:0000313" key="4">
    <source>
        <dbReference type="Proteomes" id="UP000285146"/>
    </source>
</evidence>
<organism evidence="3 4">
    <name type="scientific">Cytospora leucostoma</name>
    <dbReference type="NCBI Taxonomy" id="1230097"/>
    <lineage>
        <taxon>Eukaryota</taxon>
        <taxon>Fungi</taxon>
        <taxon>Dikarya</taxon>
        <taxon>Ascomycota</taxon>
        <taxon>Pezizomycotina</taxon>
        <taxon>Sordariomycetes</taxon>
        <taxon>Sordariomycetidae</taxon>
        <taxon>Diaporthales</taxon>
        <taxon>Cytosporaceae</taxon>
        <taxon>Cytospora</taxon>
    </lineage>
</organism>